<evidence type="ECO:0000256" key="7">
    <source>
        <dbReference type="ARBA" id="ARBA00023004"/>
    </source>
</evidence>
<dbReference type="PROSITE" id="PS51918">
    <property type="entry name" value="RADICAL_SAM"/>
    <property type="match status" value="1"/>
</dbReference>
<dbReference type="GO" id="GO:0031419">
    <property type="term" value="F:cobalamin binding"/>
    <property type="evidence" value="ECO:0007669"/>
    <property type="project" value="InterPro"/>
</dbReference>
<dbReference type="InterPro" id="IPR007197">
    <property type="entry name" value="rSAM"/>
</dbReference>
<evidence type="ECO:0000259" key="9">
    <source>
        <dbReference type="PROSITE" id="PS51332"/>
    </source>
</evidence>
<proteinExistence type="predicted"/>
<dbReference type="InterPro" id="IPR020612">
    <property type="entry name" value="Methylthiotransferase_CS"/>
</dbReference>
<dbReference type="PANTHER" id="PTHR43409:SF7">
    <property type="entry name" value="BLL1977 PROTEIN"/>
    <property type="match status" value="1"/>
</dbReference>
<organism evidence="11 12">
    <name type="scientific">candidate division KD3-62 bacterium DG_56</name>
    <dbReference type="NCBI Taxonomy" id="1704032"/>
    <lineage>
        <taxon>Bacteria</taxon>
        <taxon>candidate division KD3-62</taxon>
    </lineage>
</organism>
<accession>A0A0S7XKV0</accession>
<evidence type="ECO:0000256" key="4">
    <source>
        <dbReference type="ARBA" id="ARBA00022679"/>
    </source>
</evidence>
<evidence type="ECO:0000259" key="10">
    <source>
        <dbReference type="PROSITE" id="PS51918"/>
    </source>
</evidence>
<keyword evidence="8" id="KW-0411">Iron-sulfur</keyword>
<keyword evidence="5" id="KW-0949">S-adenosyl-L-methionine</keyword>
<dbReference type="InterPro" id="IPR006638">
    <property type="entry name" value="Elp3/MiaA/NifB-like_rSAM"/>
</dbReference>
<dbReference type="PANTHER" id="PTHR43409">
    <property type="entry name" value="ANAEROBIC MAGNESIUM-PROTOPORPHYRIN IX MONOMETHYL ESTER CYCLASE-RELATED"/>
    <property type="match status" value="1"/>
</dbReference>
<evidence type="ECO:0000256" key="5">
    <source>
        <dbReference type="ARBA" id="ARBA00022691"/>
    </source>
</evidence>
<dbReference type="InterPro" id="IPR006158">
    <property type="entry name" value="Cobalamin-bd"/>
</dbReference>
<keyword evidence="7" id="KW-0408">Iron</keyword>
<dbReference type="InterPro" id="IPR034466">
    <property type="entry name" value="Methyltransferase_Class_B"/>
</dbReference>
<comment type="cofactor">
    <cofactor evidence="1">
        <name>[4Fe-4S] cluster</name>
        <dbReference type="ChEBI" id="CHEBI:49883"/>
    </cofactor>
</comment>
<feature type="domain" description="Radical SAM core" evidence="10">
    <location>
        <begin position="157"/>
        <end position="370"/>
    </location>
</feature>
<dbReference type="GO" id="GO:0046872">
    <property type="term" value="F:metal ion binding"/>
    <property type="evidence" value="ECO:0007669"/>
    <property type="project" value="UniProtKB-KW"/>
</dbReference>
<dbReference type="EMBL" id="LIZY01000095">
    <property type="protein sequence ID" value="KPJ62996.1"/>
    <property type="molecule type" value="Genomic_DNA"/>
</dbReference>
<dbReference type="Pfam" id="PF04055">
    <property type="entry name" value="Radical_SAM"/>
    <property type="match status" value="1"/>
</dbReference>
<feature type="domain" description="B12-binding" evidence="9">
    <location>
        <begin position="1"/>
        <end position="133"/>
    </location>
</feature>
<evidence type="ECO:0000256" key="6">
    <source>
        <dbReference type="ARBA" id="ARBA00022723"/>
    </source>
</evidence>
<keyword evidence="3" id="KW-0489">Methyltransferase</keyword>
<dbReference type="SFLD" id="SFLDS00029">
    <property type="entry name" value="Radical_SAM"/>
    <property type="match status" value="1"/>
</dbReference>
<gene>
    <name evidence="11" type="ORF">AMK68_04285</name>
</gene>
<evidence type="ECO:0000256" key="8">
    <source>
        <dbReference type="ARBA" id="ARBA00023014"/>
    </source>
</evidence>
<dbReference type="InterPro" id="IPR058240">
    <property type="entry name" value="rSAM_sf"/>
</dbReference>
<dbReference type="InterPro" id="IPR051198">
    <property type="entry name" value="BchE-like"/>
</dbReference>
<dbReference type="SMART" id="SM00729">
    <property type="entry name" value="Elp3"/>
    <property type="match status" value="1"/>
</dbReference>
<dbReference type="GO" id="GO:0051539">
    <property type="term" value="F:4 iron, 4 sulfur cluster binding"/>
    <property type="evidence" value="ECO:0007669"/>
    <property type="project" value="UniProtKB-KW"/>
</dbReference>
<dbReference type="Gene3D" id="3.40.50.280">
    <property type="entry name" value="Cobalamin-binding domain"/>
    <property type="match status" value="1"/>
</dbReference>
<reference evidence="11 12" key="1">
    <citation type="journal article" date="2015" name="Microbiome">
        <title>Genomic resolution of linkages in carbon, nitrogen, and sulfur cycling among widespread estuary sediment bacteria.</title>
        <authorList>
            <person name="Baker B.J."/>
            <person name="Lazar C.S."/>
            <person name="Teske A.P."/>
            <person name="Dick G.J."/>
        </authorList>
    </citation>
    <scope>NUCLEOTIDE SEQUENCE [LARGE SCALE GENOMIC DNA]</scope>
    <source>
        <strain evidence="11">DG_56</strain>
    </source>
</reference>
<dbReference type="Gene3D" id="3.80.30.20">
    <property type="entry name" value="tm_1862 like domain"/>
    <property type="match status" value="1"/>
</dbReference>
<dbReference type="Pfam" id="PF02310">
    <property type="entry name" value="B12-binding"/>
    <property type="match status" value="1"/>
</dbReference>
<dbReference type="SUPFAM" id="SSF102114">
    <property type="entry name" value="Radical SAM enzymes"/>
    <property type="match status" value="1"/>
</dbReference>
<dbReference type="AlphaFoldDB" id="A0A0S7XKV0"/>
<comment type="caution">
    <text evidence="11">The sequence shown here is derived from an EMBL/GenBank/DDBJ whole genome shotgun (WGS) entry which is preliminary data.</text>
</comment>
<dbReference type="SFLD" id="SFLDG01123">
    <property type="entry name" value="methyltransferase_(Class_B)"/>
    <property type="match status" value="1"/>
</dbReference>
<dbReference type="GO" id="GO:0003824">
    <property type="term" value="F:catalytic activity"/>
    <property type="evidence" value="ECO:0007669"/>
    <property type="project" value="InterPro"/>
</dbReference>
<evidence type="ECO:0000256" key="2">
    <source>
        <dbReference type="ARBA" id="ARBA00022485"/>
    </source>
</evidence>
<dbReference type="PROSITE" id="PS01278">
    <property type="entry name" value="MTTASE_RADICAL"/>
    <property type="match status" value="1"/>
</dbReference>
<keyword evidence="2" id="KW-0004">4Fe-4S</keyword>
<name>A0A0S7XKV0_9BACT</name>
<dbReference type="Proteomes" id="UP000052020">
    <property type="component" value="Unassembled WGS sequence"/>
</dbReference>
<dbReference type="GO" id="GO:0005829">
    <property type="term" value="C:cytosol"/>
    <property type="evidence" value="ECO:0007669"/>
    <property type="project" value="TreeGrafter"/>
</dbReference>
<evidence type="ECO:0000313" key="12">
    <source>
        <dbReference type="Proteomes" id="UP000052020"/>
    </source>
</evidence>
<protein>
    <submittedName>
        <fullName evidence="11">Uncharacterized protein</fullName>
    </submittedName>
</protein>
<dbReference type="PROSITE" id="PS51332">
    <property type="entry name" value="B12_BINDING"/>
    <property type="match status" value="1"/>
</dbReference>
<sequence length="452" mass="50260">MRDRPKLLIVSPSWNHGWWGRGKVLVPPLSLPLIAGLTPPDIDVRLLDENVEPVDLHDPVDWVAITCMTASAPRAYQIADAFRQRQIPVVMGGIHPSVLPDEAAAHADAVVVGEAEPVWHQVVDDLAAGRLQSRYHSPAPVDLTGLPRPRRDLPRGSRYLTTKAVQTSRGCPNACAFCIVSTVFGRRYRSRPVAEVVEEVRSLAGWIGFVDDNIVGHPQRAKELFEALIPLNIRWVGQGDLSMAKDPELLSLAARSGCQAMFIGLESLSAENLRATGKLPNLGVDMGEAISRIHRFGIEIVGSFVLGLDADDPRVFLKTVEFAQHHKLIAAQFSVLTPFPGTKVHQQLECEGRIVDRDWSHYTMSNVVFRPRHMTALQLRRGQLYAYRRFYSIPSILSRSLVLRGKFPARLLVNLSYRHIHRGKGICKRLPTHRRIKPGVRGEVPAAAVKCP</sequence>
<dbReference type="InterPro" id="IPR023404">
    <property type="entry name" value="rSAM_horseshoe"/>
</dbReference>
<evidence type="ECO:0000256" key="1">
    <source>
        <dbReference type="ARBA" id="ARBA00001966"/>
    </source>
</evidence>
<keyword evidence="4" id="KW-0808">Transferase</keyword>
<dbReference type="SFLD" id="SFLDG01082">
    <property type="entry name" value="B12-binding_domain_containing"/>
    <property type="match status" value="1"/>
</dbReference>
<keyword evidence="6" id="KW-0479">Metal-binding</keyword>
<dbReference type="PATRIC" id="fig|1704032.3.peg.708"/>
<evidence type="ECO:0000256" key="3">
    <source>
        <dbReference type="ARBA" id="ARBA00022603"/>
    </source>
</evidence>
<evidence type="ECO:0000313" key="11">
    <source>
        <dbReference type="EMBL" id="KPJ62996.1"/>
    </source>
</evidence>
<dbReference type="CDD" id="cd01335">
    <property type="entry name" value="Radical_SAM"/>
    <property type="match status" value="1"/>
</dbReference>